<name>A0A3N0DWY0_9ACTN</name>
<keyword evidence="8" id="KW-1185">Reference proteome</keyword>
<evidence type="ECO:0000256" key="2">
    <source>
        <dbReference type="ARBA" id="ARBA00022598"/>
    </source>
</evidence>
<feature type="domain" description="AMP-dependent synthetase/ligase" evidence="5">
    <location>
        <begin position="21"/>
        <end position="368"/>
    </location>
</feature>
<dbReference type="GO" id="GO:0005524">
    <property type="term" value="F:ATP binding"/>
    <property type="evidence" value="ECO:0007669"/>
    <property type="project" value="UniProtKB-KW"/>
</dbReference>
<dbReference type="InterPro" id="IPR042099">
    <property type="entry name" value="ANL_N_sf"/>
</dbReference>
<feature type="domain" description="AMP-binding enzyme C-terminal" evidence="6">
    <location>
        <begin position="419"/>
        <end position="495"/>
    </location>
</feature>
<dbReference type="OrthoDB" id="9803968at2"/>
<dbReference type="InterPro" id="IPR000873">
    <property type="entry name" value="AMP-dep_synth/lig_dom"/>
</dbReference>
<dbReference type="GO" id="GO:0005886">
    <property type="term" value="C:plasma membrane"/>
    <property type="evidence" value="ECO:0007669"/>
    <property type="project" value="TreeGrafter"/>
</dbReference>
<dbReference type="AlphaFoldDB" id="A0A3N0DWY0"/>
<evidence type="ECO:0000259" key="5">
    <source>
        <dbReference type="Pfam" id="PF00501"/>
    </source>
</evidence>
<sequence>MAETVQQLVRALADSPTTGLAFETSAWTWAETVGDAAARAHVLRGWAAPDRPLHVGVLLENTPEMIRALLAGAIGAHVTVGINATRRGEALAADVRRADCQVLLTDAEHLPLLAGLDLGGARVVDTDGEEWAALTAAAPRSTEGFAEVGAMDTFMLIFTSGTSGEPKAVQVSNFMVVMSGSVLADKYGLTPDDVCYCAMPLFHSNAIMASLAPALVGGSTIALARKFSATGFLTDVRAFGATYMNYVGKPLAYVLATPELPDDADNPLRTAFGNEASDRDIADFGRRFGCTVWDGFGSTETAVIITRTEDTPLGSIGQPFDGVAVYDKETRTECPRAVFDANGAVTNLDEAVGELVNTQGAGFFSGYYNDEKATSDRLDGGMYWSGDLAYRDEAGFIFLAGRTDDWLRVDGENLAAAPIEALLLRHPAISQAAVYAVPDANVGDQLMVTLVLRDGASLEPAAFEAFLAEQADLSPKAWPRYVRLAEEVPTTATNKVLKRALRAEGTNTADPLWERAERGRSYRAVVVELVETPEHALGGAS</sequence>
<dbReference type="InterPro" id="IPR020845">
    <property type="entry name" value="AMP-binding_CS"/>
</dbReference>
<dbReference type="NCBIfam" id="NF009927">
    <property type="entry name" value="PRK13388.1"/>
    <property type="match status" value="1"/>
</dbReference>
<dbReference type="InterPro" id="IPR025110">
    <property type="entry name" value="AMP-bd_C"/>
</dbReference>
<dbReference type="SUPFAM" id="SSF56801">
    <property type="entry name" value="Acetyl-CoA synthetase-like"/>
    <property type="match status" value="1"/>
</dbReference>
<keyword evidence="4" id="KW-0067">ATP-binding</keyword>
<dbReference type="Pfam" id="PF00501">
    <property type="entry name" value="AMP-binding"/>
    <property type="match status" value="1"/>
</dbReference>
<dbReference type="InterPro" id="IPR045851">
    <property type="entry name" value="AMP-bd_C_sf"/>
</dbReference>
<comment type="similarity">
    <text evidence="1">Belongs to the ATP-dependent AMP-binding enzyme family.</text>
</comment>
<evidence type="ECO:0000256" key="4">
    <source>
        <dbReference type="ARBA" id="ARBA00022840"/>
    </source>
</evidence>
<evidence type="ECO:0000313" key="7">
    <source>
        <dbReference type="EMBL" id="RNL80122.1"/>
    </source>
</evidence>
<dbReference type="PROSITE" id="PS00455">
    <property type="entry name" value="AMP_BINDING"/>
    <property type="match status" value="1"/>
</dbReference>
<dbReference type="GO" id="GO:0044539">
    <property type="term" value="P:long-chain fatty acid import into cell"/>
    <property type="evidence" value="ECO:0007669"/>
    <property type="project" value="TreeGrafter"/>
</dbReference>
<evidence type="ECO:0000256" key="3">
    <source>
        <dbReference type="ARBA" id="ARBA00022741"/>
    </source>
</evidence>
<dbReference type="Proteomes" id="UP000277094">
    <property type="component" value="Unassembled WGS sequence"/>
</dbReference>
<reference evidence="7 8" key="1">
    <citation type="submission" date="2018-11" db="EMBL/GenBank/DDBJ databases">
        <authorList>
            <person name="Li F."/>
        </authorList>
    </citation>
    <scope>NUCLEOTIDE SEQUENCE [LARGE SCALE GENOMIC DNA]</scope>
    <source>
        <strain evidence="7 8">KIS18-7</strain>
    </source>
</reference>
<keyword evidence="3" id="KW-0547">Nucleotide-binding</keyword>
<evidence type="ECO:0000259" key="6">
    <source>
        <dbReference type="Pfam" id="PF13193"/>
    </source>
</evidence>
<dbReference type="PANTHER" id="PTHR43107:SF15">
    <property type="entry name" value="FATTY ACID TRANSPORT PROTEIN 3, ISOFORM A"/>
    <property type="match status" value="1"/>
</dbReference>
<dbReference type="GO" id="GO:0005324">
    <property type="term" value="F:long-chain fatty acid transmembrane transporter activity"/>
    <property type="evidence" value="ECO:0007669"/>
    <property type="project" value="TreeGrafter"/>
</dbReference>
<keyword evidence="2" id="KW-0436">Ligase</keyword>
<organism evidence="7 8">
    <name type="scientific">Nocardioides marmorisolisilvae</name>
    <dbReference type="NCBI Taxonomy" id="1542737"/>
    <lineage>
        <taxon>Bacteria</taxon>
        <taxon>Bacillati</taxon>
        <taxon>Actinomycetota</taxon>
        <taxon>Actinomycetes</taxon>
        <taxon>Propionibacteriales</taxon>
        <taxon>Nocardioidaceae</taxon>
        <taxon>Nocardioides</taxon>
    </lineage>
</organism>
<dbReference type="Pfam" id="PF13193">
    <property type="entry name" value="AMP-binding_C"/>
    <property type="match status" value="1"/>
</dbReference>
<gene>
    <name evidence="7" type="ORF">EFL95_14525</name>
</gene>
<protein>
    <submittedName>
        <fullName evidence="7">Acyl-CoA synthetase</fullName>
    </submittedName>
</protein>
<proteinExistence type="inferred from homology"/>
<dbReference type="Gene3D" id="3.30.300.30">
    <property type="match status" value="1"/>
</dbReference>
<dbReference type="RefSeq" id="WP_123234624.1">
    <property type="nucleotide sequence ID" value="NZ_RJSG01000002.1"/>
</dbReference>
<accession>A0A3N0DWY0</accession>
<dbReference type="EMBL" id="RJSG01000002">
    <property type="protein sequence ID" value="RNL80122.1"/>
    <property type="molecule type" value="Genomic_DNA"/>
</dbReference>
<evidence type="ECO:0000256" key="1">
    <source>
        <dbReference type="ARBA" id="ARBA00006432"/>
    </source>
</evidence>
<dbReference type="GO" id="GO:0004467">
    <property type="term" value="F:long-chain fatty acid-CoA ligase activity"/>
    <property type="evidence" value="ECO:0007669"/>
    <property type="project" value="TreeGrafter"/>
</dbReference>
<comment type="caution">
    <text evidence="7">The sequence shown here is derived from an EMBL/GenBank/DDBJ whole genome shotgun (WGS) entry which is preliminary data.</text>
</comment>
<evidence type="ECO:0000313" key="8">
    <source>
        <dbReference type="Proteomes" id="UP000277094"/>
    </source>
</evidence>
<dbReference type="Gene3D" id="3.40.50.12780">
    <property type="entry name" value="N-terminal domain of ligase-like"/>
    <property type="match status" value="1"/>
</dbReference>
<dbReference type="PANTHER" id="PTHR43107">
    <property type="entry name" value="LONG-CHAIN FATTY ACID TRANSPORT PROTEIN"/>
    <property type="match status" value="1"/>
</dbReference>